<evidence type="ECO:0000313" key="10">
    <source>
        <dbReference type="EMBL" id="CAG5077130.1"/>
    </source>
</evidence>
<evidence type="ECO:0000256" key="2">
    <source>
        <dbReference type="ARBA" id="ARBA00008661"/>
    </source>
</evidence>
<evidence type="ECO:0000256" key="4">
    <source>
        <dbReference type="ARBA" id="ARBA00022679"/>
    </source>
</evidence>
<keyword evidence="7" id="KW-1133">Transmembrane helix</keyword>
<dbReference type="Proteomes" id="UP001158576">
    <property type="component" value="Chromosome PAR"/>
</dbReference>
<accession>A0ABN7RGW2</accession>
<evidence type="ECO:0000256" key="8">
    <source>
        <dbReference type="ARBA" id="ARBA00023034"/>
    </source>
</evidence>
<keyword evidence="9" id="KW-0472">Membrane</keyword>
<evidence type="ECO:0000256" key="6">
    <source>
        <dbReference type="ARBA" id="ARBA00022968"/>
    </source>
</evidence>
<dbReference type="EMBL" id="OU015568">
    <property type="protein sequence ID" value="CAG5077130.1"/>
    <property type="molecule type" value="Genomic_DNA"/>
</dbReference>
<name>A0ABN7RGW2_OIKDI</name>
<sequence length="584" mass="65738">MPRATLARDTLRRTWLQKDIWNWLGVEIKVVFIIGNDEDLKEEAENNKDMLVLDFPENHDNLPYKDIGFLNFVKSSCSSVEYVFKGDDDVLLVPQNLITEIESLKKSEFEATGCLKNANTRPIRTYKSKYFVPTQVYPANGYPPYFSGFAYLTTGSFSVKMAEAIPTVHVFPLDDVYVGSLIVASNQTKASDDISKSVFANFESKESNQSEIKEEPQWKIIERHFIQGCTNDHCKKHSSLEEAKEKCLQNTYCSGVVGVKNWFELRAGPGIVKSPINETSWLLKTTSCNGDENGIFLNLTLLEENYPPLKGLSKKRVNTQNCIYPGYPNVNNMMRFNPQMKLSVIHQPDICSFSSSSVSTSLIFGIKSMPGSTLARETLRKTWLQSDIWKWLGIKIKVVFIVGNDIDLYEEAEINKDLLVLDFKESLYTLPFKDIGFLKFIQSSCSSVDYVFKGDDDILLLPQNLKSELEELMSSDFEAIGCLRKPNTPPIRKLTSKYFIPKQVYPGTAYPAYFSGLAYLTTGNFSLKMADAISSVPVLPYDDVYVGSLIAASNQTDKLTTSISICCGVWASSAIYKNDLCSKV</sequence>
<dbReference type="Pfam" id="PF01762">
    <property type="entry name" value="Galactosyl_T"/>
    <property type="match status" value="2"/>
</dbReference>
<proteinExistence type="inferred from homology"/>
<evidence type="ECO:0000256" key="5">
    <source>
        <dbReference type="ARBA" id="ARBA00022692"/>
    </source>
</evidence>
<comment type="similarity">
    <text evidence="2">Belongs to the glycosyltransferase 31 family.</text>
</comment>
<keyword evidence="11" id="KW-1185">Reference proteome</keyword>
<evidence type="ECO:0000256" key="9">
    <source>
        <dbReference type="ARBA" id="ARBA00023136"/>
    </source>
</evidence>
<evidence type="ECO:0000313" key="11">
    <source>
        <dbReference type="Proteomes" id="UP001158576"/>
    </source>
</evidence>
<keyword evidence="5" id="KW-0812">Transmembrane</keyword>
<keyword evidence="3" id="KW-0328">Glycosyltransferase</keyword>
<dbReference type="Gene3D" id="3.90.550.50">
    <property type="match status" value="2"/>
</dbReference>
<keyword evidence="6" id="KW-0735">Signal-anchor</keyword>
<reference evidence="10 11" key="1">
    <citation type="submission" date="2021-04" db="EMBL/GenBank/DDBJ databases">
        <authorList>
            <person name="Bliznina A."/>
        </authorList>
    </citation>
    <scope>NUCLEOTIDE SEQUENCE [LARGE SCALE GENOMIC DNA]</scope>
</reference>
<dbReference type="PANTHER" id="PTHR11214">
    <property type="entry name" value="BETA-1,3-N-ACETYLGLUCOSAMINYLTRANSFERASE"/>
    <property type="match status" value="1"/>
</dbReference>
<gene>
    <name evidence="10" type="ORF">OKIOD_LOCUS193</name>
</gene>
<evidence type="ECO:0000256" key="3">
    <source>
        <dbReference type="ARBA" id="ARBA00022676"/>
    </source>
</evidence>
<comment type="subcellular location">
    <subcellularLocation>
        <location evidence="1">Golgi apparatus membrane</location>
        <topology evidence="1">Single-pass type II membrane protein</topology>
    </subcellularLocation>
</comment>
<evidence type="ECO:0000256" key="7">
    <source>
        <dbReference type="ARBA" id="ARBA00022989"/>
    </source>
</evidence>
<keyword evidence="4" id="KW-0808">Transferase</keyword>
<organism evidence="10 11">
    <name type="scientific">Oikopleura dioica</name>
    <name type="common">Tunicate</name>
    <dbReference type="NCBI Taxonomy" id="34765"/>
    <lineage>
        <taxon>Eukaryota</taxon>
        <taxon>Metazoa</taxon>
        <taxon>Chordata</taxon>
        <taxon>Tunicata</taxon>
        <taxon>Appendicularia</taxon>
        <taxon>Copelata</taxon>
        <taxon>Oikopleuridae</taxon>
        <taxon>Oikopleura</taxon>
    </lineage>
</organism>
<protein>
    <submittedName>
        <fullName evidence="10">Oidioi.mRNA.OKI2018_I69.PAR.g8635.t1.cds</fullName>
    </submittedName>
</protein>
<dbReference type="InterPro" id="IPR002659">
    <property type="entry name" value="Glyco_trans_31"/>
</dbReference>
<evidence type="ECO:0000256" key="1">
    <source>
        <dbReference type="ARBA" id="ARBA00004323"/>
    </source>
</evidence>
<dbReference type="PANTHER" id="PTHR11214:SF3">
    <property type="entry name" value="BETA-1,3-GALACTOSYLTRANSFERASE 6"/>
    <property type="match status" value="1"/>
</dbReference>
<keyword evidence="8" id="KW-0333">Golgi apparatus</keyword>